<comment type="similarity">
    <text evidence="2 9">Belongs to the UQCRH/QCR6 family.</text>
</comment>
<reference evidence="12" key="1">
    <citation type="submission" date="2020-11" db="EMBL/GenBank/DDBJ databases">
        <authorList>
            <person name="Tran Van P."/>
        </authorList>
    </citation>
    <scope>NUCLEOTIDE SEQUENCE</scope>
</reference>
<evidence type="ECO:0000256" key="3">
    <source>
        <dbReference type="ARBA" id="ARBA00022448"/>
    </source>
</evidence>
<comment type="function">
    <text evidence="9">Component of the ubiquinol-cytochrome c oxidoreductase, a multisubunit transmembrane complex that is part of the mitochondrial electron transport chain which drives oxidative phosphorylation.</text>
</comment>
<protein>
    <recommendedName>
        <fullName evidence="9">Cytochrome b-c1 complex subunit 6</fullName>
    </recommendedName>
</protein>
<keyword evidence="8 9" id="KW-0472">Membrane</keyword>
<keyword evidence="5 9" id="KW-0999">Mitochondrion inner membrane</keyword>
<name>A0A7R9KHV3_9ACAR</name>
<keyword evidence="10" id="KW-1015">Disulfide bond</keyword>
<evidence type="ECO:0000313" key="13">
    <source>
        <dbReference type="Proteomes" id="UP000759131"/>
    </source>
</evidence>
<evidence type="ECO:0000256" key="4">
    <source>
        <dbReference type="ARBA" id="ARBA00022660"/>
    </source>
</evidence>
<evidence type="ECO:0000256" key="1">
    <source>
        <dbReference type="ARBA" id="ARBA00004137"/>
    </source>
</evidence>
<dbReference type="GO" id="GO:0005743">
    <property type="term" value="C:mitochondrial inner membrane"/>
    <property type="evidence" value="ECO:0007669"/>
    <property type="project" value="UniProtKB-SubCell"/>
</dbReference>
<dbReference type="PANTHER" id="PTHR15336:SF0">
    <property type="entry name" value="CYTOCHROME B-C1 COMPLEX SUBUNIT 6, MITOCHONDRIAL"/>
    <property type="match status" value="1"/>
</dbReference>
<dbReference type="InterPro" id="IPR003422">
    <property type="entry name" value="Cyt_b-c1_6"/>
</dbReference>
<feature type="domain" description="Ubiquinol-cytochrome C reductase hinge" evidence="11">
    <location>
        <begin position="24"/>
        <end position="87"/>
    </location>
</feature>
<dbReference type="PANTHER" id="PTHR15336">
    <property type="entry name" value="UBIQUINOL-CYTOCHROME C REDUCTASE COMPLEX 7.8 KDA PROTEIN"/>
    <property type="match status" value="1"/>
</dbReference>
<dbReference type="Proteomes" id="UP000759131">
    <property type="component" value="Unassembled WGS sequence"/>
</dbReference>
<proteinExistence type="inferred from homology"/>
<evidence type="ECO:0000256" key="5">
    <source>
        <dbReference type="ARBA" id="ARBA00022792"/>
    </source>
</evidence>
<evidence type="ECO:0000256" key="7">
    <source>
        <dbReference type="ARBA" id="ARBA00023128"/>
    </source>
</evidence>
<keyword evidence="4 9" id="KW-0679">Respiratory chain</keyword>
<evidence type="ECO:0000256" key="8">
    <source>
        <dbReference type="ARBA" id="ARBA00023136"/>
    </source>
</evidence>
<keyword evidence="3 9" id="KW-0813">Transport</keyword>
<accession>A0A7R9KHV3</accession>
<feature type="disulfide bond" evidence="10">
    <location>
        <begin position="49"/>
        <end position="63"/>
    </location>
</feature>
<evidence type="ECO:0000256" key="6">
    <source>
        <dbReference type="ARBA" id="ARBA00022982"/>
    </source>
</evidence>
<gene>
    <name evidence="12" type="ORF">OSB1V03_LOCUS3988</name>
</gene>
<evidence type="ECO:0000256" key="2">
    <source>
        <dbReference type="ARBA" id="ARBA00006498"/>
    </source>
</evidence>
<organism evidence="12">
    <name type="scientific">Medioppia subpectinata</name>
    <dbReference type="NCBI Taxonomy" id="1979941"/>
    <lineage>
        <taxon>Eukaryota</taxon>
        <taxon>Metazoa</taxon>
        <taxon>Ecdysozoa</taxon>
        <taxon>Arthropoda</taxon>
        <taxon>Chelicerata</taxon>
        <taxon>Arachnida</taxon>
        <taxon>Acari</taxon>
        <taxon>Acariformes</taxon>
        <taxon>Sarcoptiformes</taxon>
        <taxon>Oribatida</taxon>
        <taxon>Brachypylina</taxon>
        <taxon>Oppioidea</taxon>
        <taxon>Oppiidae</taxon>
        <taxon>Medioppia</taxon>
    </lineage>
</organism>
<dbReference type="Gene3D" id="1.10.287.20">
    <property type="entry name" value="Ubiquinol-cytochrome C reductase hinge domain"/>
    <property type="match status" value="1"/>
</dbReference>
<keyword evidence="13" id="KW-1185">Reference proteome</keyword>
<dbReference type="EMBL" id="OC856284">
    <property type="protein sequence ID" value="CAD7623533.1"/>
    <property type="molecule type" value="Genomic_DNA"/>
</dbReference>
<comment type="subcellular location">
    <subcellularLocation>
        <location evidence="1">Mitochondrion inner membrane</location>
        <topology evidence="1">Peripheral membrane protein</topology>
        <orientation evidence="1">Intermembrane side</orientation>
    </subcellularLocation>
</comment>
<dbReference type="InterPro" id="IPR036811">
    <property type="entry name" value="Ubol_cytC_Rdtase_hinge_dom_sf"/>
</dbReference>
<dbReference type="AlphaFoldDB" id="A0A7R9KHV3"/>
<keyword evidence="6 9" id="KW-0249">Electron transport</keyword>
<dbReference type="EMBL" id="CAJPIZ010001709">
    <property type="protein sequence ID" value="CAG2103963.1"/>
    <property type="molecule type" value="Genomic_DNA"/>
</dbReference>
<dbReference type="Pfam" id="PF02320">
    <property type="entry name" value="UCR_hinge"/>
    <property type="match status" value="1"/>
</dbReference>
<evidence type="ECO:0000313" key="12">
    <source>
        <dbReference type="EMBL" id="CAD7623533.1"/>
    </source>
</evidence>
<evidence type="ECO:0000259" key="11">
    <source>
        <dbReference type="Pfam" id="PF02320"/>
    </source>
</evidence>
<sequence length="87" mass="9852">MADKVMANKGVVYASEEEEQDLVDPQVTLREECGSGHHCQGFDQKLKECNDRVSGRTKTAETCMEEVIDFMHCVDHCVSQTLFNKLK</sequence>
<evidence type="ECO:0000256" key="9">
    <source>
        <dbReference type="PIRNR" id="PIRNR000019"/>
    </source>
</evidence>
<dbReference type="InterPro" id="IPR023184">
    <property type="entry name" value="Ubol_cytC_Rdtase_hinge_dom"/>
</dbReference>
<keyword evidence="7 9" id="KW-0496">Mitochondrion</keyword>
<dbReference type="FunFam" id="1.10.287.20:FF:000005">
    <property type="entry name" value="Cytochrome b-c1 complex subunit 6"/>
    <property type="match status" value="1"/>
</dbReference>
<evidence type="ECO:0000256" key="10">
    <source>
        <dbReference type="PIRSR" id="PIRSR000019-1"/>
    </source>
</evidence>
<dbReference type="PIRSF" id="PIRSF000019">
    <property type="entry name" value="Bc1_11K"/>
    <property type="match status" value="1"/>
</dbReference>
<feature type="disulfide bond" evidence="10">
    <location>
        <begin position="33"/>
        <end position="77"/>
    </location>
</feature>
<dbReference type="OrthoDB" id="405848at2759"/>
<dbReference type="SUPFAM" id="SSF81531">
    <property type="entry name" value="Non-heme 11 kDa protein of cytochrome bc1 complex (Ubiquinol-cytochrome c reductase)"/>
    <property type="match status" value="1"/>
</dbReference>
<dbReference type="GO" id="GO:0006122">
    <property type="term" value="P:mitochondrial electron transport, ubiquinol to cytochrome c"/>
    <property type="evidence" value="ECO:0007669"/>
    <property type="project" value="InterPro"/>
</dbReference>